<organism evidence="1">
    <name type="scientific">marine metagenome</name>
    <dbReference type="NCBI Taxonomy" id="408172"/>
    <lineage>
        <taxon>unclassified sequences</taxon>
        <taxon>metagenomes</taxon>
        <taxon>ecological metagenomes</taxon>
    </lineage>
</organism>
<proteinExistence type="predicted"/>
<evidence type="ECO:0000313" key="1">
    <source>
        <dbReference type="EMBL" id="SVB68144.1"/>
    </source>
</evidence>
<evidence type="ECO:0008006" key="2">
    <source>
        <dbReference type="Google" id="ProtNLM"/>
    </source>
</evidence>
<dbReference type="SUPFAM" id="SSF53300">
    <property type="entry name" value="vWA-like"/>
    <property type="match status" value="1"/>
</dbReference>
<dbReference type="AlphaFoldDB" id="A0A382G0K8"/>
<sequence length="156" mass="16443">ARAADIGQMPGMAERGATCYGEAFRMLKALIPQDIANLRADGYQVFRPAVFFISDGEPTDSDWRDSYGELIDRASNPHAPNIIAFGIDTADATTIAEVGTTAAFLAQTGIDPGNALKEIMRSLTNSIVQSAGSSTPTLVVPPAPDGTIALELDVMD</sequence>
<accession>A0A382G0K8</accession>
<protein>
    <recommendedName>
        <fullName evidence="2">VWFA domain-containing protein</fullName>
    </recommendedName>
</protein>
<dbReference type="InterPro" id="IPR036465">
    <property type="entry name" value="vWFA_dom_sf"/>
</dbReference>
<gene>
    <name evidence="1" type="ORF">METZ01_LOCUS220998</name>
</gene>
<dbReference type="EMBL" id="UINC01052617">
    <property type="protein sequence ID" value="SVB68144.1"/>
    <property type="molecule type" value="Genomic_DNA"/>
</dbReference>
<reference evidence="1" key="1">
    <citation type="submission" date="2018-05" db="EMBL/GenBank/DDBJ databases">
        <authorList>
            <person name="Lanie J.A."/>
            <person name="Ng W.-L."/>
            <person name="Kazmierczak K.M."/>
            <person name="Andrzejewski T.M."/>
            <person name="Davidsen T.M."/>
            <person name="Wayne K.J."/>
            <person name="Tettelin H."/>
            <person name="Glass J.I."/>
            <person name="Rusch D."/>
            <person name="Podicherti R."/>
            <person name="Tsui H.-C.T."/>
            <person name="Winkler M.E."/>
        </authorList>
    </citation>
    <scope>NUCLEOTIDE SEQUENCE</scope>
</reference>
<dbReference type="Gene3D" id="3.40.50.410">
    <property type="entry name" value="von Willebrand factor, type A domain"/>
    <property type="match status" value="1"/>
</dbReference>
<feature type="non-terminal residue" evidence="1">
    <location>
        <position position="1"/>
    </location>
</feature>
<name>A0A382G0K8_9ZZZZ</name>